<name>A0A6C0KBE6_9ZZZZ</name>
<reference evidence="2" key="1">
    <citation type="journal article" date="2020" name="Nature">
        <title>Giant virus diversity and host interactions through global metagenomics.</title>
        <authorList>
            <person name="Schulz F."/>
            <person name="Roux S."/>
            <person name="Paez-Espino D."/>
            <person name="Jungbluth S."/>
            <person name="Walsh D.A."/>
            <person name="Denef V.J."/>
            <person name="McMahon K.D."/>
            <person name="Konstantinidis K.T."/>
            <person name="Eloe-Fadrosh E.A."/>
            <person name="Kyrpides N.C."/>
            <person name="Woyke T."/>
        </authorList>
    </citation>
    <scope>NUCLEOTIDE SEQUENCE</scope>
    <source>
        <strain evidence="2">GVMAG-S-1102113-118</strain>
    </source>
</reference>
<dbReference type="EMBL" id="MN740841">
    <property type="protein sequence ID" value="QHU14511.1"/>
    <property type="molecule type" value="Genomic_DNA"/>
</dbReference>
<dbReference type="PANTHER" id="PTHR31212:SF4">
    <property type="entry name" value="ALPHA-KETOGLUTARATE-DEPENDENT DIOXYGENASE ALKB HOMOLOG 3"/>
    <property type="match status" value="1"/>
</dbReference>
<organism evidence="2">
    <name type="scientific">viral metagenome</name>
    <dbReference type="NCBI Taxonomy" id="1070528"/>
    <lineage>
        <taxon>unclassified sequences</taxon>
        <taxon>metagenomes</taxon>
        <taxon>organismal metagenomes</taxon>
    </lineage>
</organism>
<dbReference type="PROSITE" id="PS51471">
    <property type="entry name" value="FE2OG_OXY"/>
    <property type="match status" value="1"/>
</dbReference>
<dbReference type="InterPro" id="IPR027450">
    <property type="entry name" value="AlkB-like"/>
</dbReference>
<dbReference type="AlphaFoldDB" id="A0A6C0KBE6"/>
<dbReference type="SUPFAM" id="SSF51197">
    <property type="entry name" value="Clavaminate synthase-like"/>
    <property type="match status" value="1"/>
</dbReference>
<dbReference type="Pfam" id="PF13532">
    <property type="entry name" value="2OG-FeII_Oxy_2"/>
    <property type="match status" value="1"/>
</dbReference>
<sequence>MNSINSFKWNGDAIEDAIQVGTDSVFLKGFVQKVMGLDVKELYDALASKEMPYVDRAKTEMRYRGHMLTRTKFFLTDTPDPVRIYNYTGFQYASTQHYRCYADYPVVAELLRTLNKTLTLPYGKHGLPQYNHVIGTMYLTDTDGIGYHSDKTKSWAEDSGVSILSLGSTREFHLQKIQDQHTQVFVCEAGDLFVLGPQDNATHKHAIVPVREEKTLEKTRDISPRISLCFRNIAEAWTRTELLKKISASSKAKDARDTRKVHLRTRKLAKKSFSLVLAELLARLPF</sequence>
<dbReference type="PANTHER" id="PTHR31212">
    <property type="entry name" value="ALPHA-KETOGLUTARATE-DEPENDENT DIOXYGENASE ALKB HOMOLOG 3"/>
    <property type="match status" value="1"/>
</dbReference>
<dbReference type="InterPro" id="IPR037151">
    <property type="entry name" value="AlkB-like_sf"/>
</dbReference>
<protein>
    <recommendedName>
        <fullName evidence="1">Fe2OG dioxygenase domain-containing protein</fullName>
    </recommendedName>
</protein>
<dbReference type="GO" id="GO:0006307">
    <property type="term" value="P:DNA alkylation repair"/>
    <property type="evidence" value="ECO:0007669"/>
    <property type="project" value="InterPro"/>
</dbReference>
<evidence type="ECO:0000259" key="1">
    <source>
        <dbReference type="PROSITE" id="PS51471"/>
    </source>
</evidence>
<dbReference type="InterPro" id="IPR032854">
    <property type="entry name" value="ALKBH3"/>
</dbReference>
<evidence type="ECO:0000313" key="2">
    <source>
        <dbReference type="EMBL" id="QHU14511.1"/>
    </source>
</evidence>
<dbReference type="InterPro" id="IPR005123">
    <property type="entry name" value="Oxoglu/Fe-dep_dioxygenase_dom"/>
</dbReference>
<dbReference type="GO" id="GO:0051213">
    <property type="term" value="F:dioxygenase activity"/>
    <property type="evidence" value="ECO:0007669"/>
    <property type="project" value="InterPro"/>
</dbReference>
<feature type="domain" description="Fe2OG dioxygenase" evidence="1">
    <location>
        <begin position="129"/>
        <end position="234"/>
    </location>
</feature>
<proteinExistence type="predicted"/>
<accession>A0A6C0KBE6</accession>
<dbReference type="Gene3D" id="2.60.120.590">
    <property type="entry name" value="Alpha-ketoglutarate-dependent dioxygenase AlkB-like"/>
    <property type="match status" value="1"/>
</dbReference>